<organism evidence="1 2">
    <name type="scientific">Mesorhizobium plurifarium</name>
    <dbReference type="NCBI Taxonomy" id="69974"/>
    <lineage>
        <taxon>Bacteria</taxon>
        <taxon>Pseudomonadati</taxon>
        <taxon>Pseudomonadota</taxon>
        <taxon>Alphaproteobacteria</taxon>
        <taxon>Hyphomicrobiales</taxon>
        <taxon>Phyllobacteriaceae</taxon>
        <taxon>Mesorhizobium</taxon>
    </lineage>
</organism>
<reference evidence="2" key="1">
    <citation type="submission" date="2014-08" db="EMBL/GenBank/DDBJ databases">
        <authorList>
            <person name="Moulin L."/>
        </authorList>
    </citation>
    <scope>NUCLEOTIDE SEQUENCE [LARGE SCALE GENOMIC DNA]</scope>
</reference>
<accession>A0A090DDG2</accession>
<evidence type="ECO:0000313" key="1">
    <source>
        <dbReference type="EMBL" id="CDX11353.1"/>
    </source>
</evidence>
<dbReference type="EMBL" id="CCMZ01000001">
    <property type="protein sequence ID" value="CDX11353.1"/>
    <property type="molecule type" value="Genomic_DNA"/>
</dbReference>
<keyword evidence="2" id="KW-1185">Reference proteome</keyword>
<evidence type="ECO:0000313" key="2">
    <source>
        <dbReference type="Proteomes" id="UP000045285"/>
    </source>
</evidence>
<name>A0A090DDG2_MESPL</name>
<proteinExistence type="predicted"/>
<dbReference type="AlphaFoldDB" id="A0A090DDG2"/>
<protein>
    <submittedName>
        <fullName evidence="1">Uncharacterized protein</fullName>
    </submittedName>
</protein>
<gene>
    <name evidence="1" type="ORF">MPL3356_10007</name>
</gene>
<dbReference type="Proteomes" id="UP000045285">
    <property type="component" value="Unassembled WGS sequence"/>
</dbReference>
<sequence>MGRIRHVYAAGRRATEVLVDRLDATSQARSGDRASHTQGAALTIVEDLMGRGLPNIWDRPALQMVRPIFSDIMTRLLSFPSEVRRRCGATMKLRALRQSK</sequence>